<dbReference type="InterPro" id="IPR051201">
    <property type="entry name" value="Chloro_Bact_Ser_Proteases"/>
</dbReference>
<dbReference type="InterPro" id="IPR036034">
    <property type="entry name" value="PDZ_sf"/>
</dbReference>
<dbReference type="InterPro" id="IPR009003">
    <property type="entry name" value="Peptidase_S1_PA"/>
</dbReference>
<evidence type="ECO:0000313" key="7">
    <source>
        <dbReference type="Proteomes" id="UP001500943"/>
    </source>
</evidence>
<feature type="compositionally biased region" description="Low complexity" evidence="3">
    <location>
        <begin position="50"/>
        <end position="64"/>
    </location>
</feature>
<comment type="caution">
    <text evidence="6">The sequence shown here is derived from an EMBL/GenBank/DDBJ whole genome shotgun (WGS) entry which is preliminary data.</text>
</comment>
<dbReference type="PRINTS" id="PR00834">
    <property type="entry name" value="PROTEASES2C"/>
</dbReference>
<dbReference type="SUPFAM" id="SSF50156">
    <property type="entry name" value="PDZ domain-like"/>
    <property type="match status" value="1"/>
</dbReference>
<dbReference type="Proteomes" id="UP001500943">
    <property type="component" value="Unassembled WGS sequence"/>
</dbReference>
<dbReference type="Gene3D" id="2.30.42.10">
    <property type="match status" value="1"/>
</dbReference>
<dbReference type="PROSITE" id="PS50106">
    <property type="entry name" value="PDZ"/>
    <property type="match status" value="1"/>
</dbReference>
<protein>
    <submittedName>
        <fullName evidence="6">Trypsin-like peptidase domain-containing protein</fullName>
    </submittedName>
</protein>
<dbReference type="InterPro" id="IPR001940">
    <property type="entry name" value="Peptidase_S1C"/>
</dbReference>
<dbReference type="Gene3D" id="2.40.10.120">
    <property type="match status" value="2"/>
</dbReference>
<keyword evidence="2" id="KW-0378">Hydrolase</keyword>
<reference evidence="6 7" key="1">
    <citation type="journal article" date="2019" name="Int. J. Syst. Evol. Microbiol.">
        <title>The Global Catalogue of Microorganisms (GCM) 10K type strain sequencing project: providing services to taxonomists for standard genome sequencing and annotation.</title>
        <authorList>
            <consortium name="The Broad Institute Genomics Platform"/>
            <consortium name="The Broad Institute Genome Sequencing Center for Infectious Disease"/>
            <person name="Wu L."/>
            <person name="Ma J."/>
        </authorList>
    </citation>
    <scope>NUCLEOTIDE SEQUENCE [LARGE SCALE GENOMIC DNA]</scope>
    <source>
        <strain evidence="6 7">JCM 12762</strain>
    </source>
</reference>
<keyword evidence="4" id="KW-0812">Transmembrane</keyword>
<dbReference type="SMART" id="SM00228">
    <property type="entry name" value="PDZ"/>
    <property type="match status" value="1"/>
</dbReference>
<dbReference type="EMBL" id="BAAAKW010000005">
    <property type="protein sequence ID" value="GAA1206634.1"/>
    <property type="molecule type" value="Genomic_DNA"/>
</dbReference>
<gene>
    <name evidence="6" type="ORF">GCM10009655_02160</name>
</gene>
<organism evidence="6 7">
    <name type="scientific">Rhodoglobus aureus</name>
    <dbReference type="NCBI Taxonomy" id="191497"/>
    <lineage>
        <taxon>Bacteria</taxon>
        <taxon>Bacillati</taxon>
        <taxon>Actinomycetota</taxon>
        <taxon>Actinomycetes</taxon>
        <taxon>Micrococcales</taxon>
        <taxon>Microbacteriaceae</taxon>
        <taxon>Rhodoglobus</taxon>
    </lineage>
</organism>
<evidence type="ECO:0000259" key="5">
    <source>
        <dbReference type="PROSITE" id="PS50106"/>
    </source>
</evidence>
<feature type="domain" description="PDZ" evidence="5">
    <location>
        <begin position="404"/>
        <end position="493"/>
    </location>
</feature>
<keyword evidence="7" id="KW-1185">Reference proteome</keyword>
<feature type="transmembrane region" description="Helical" evidence="4">
    <location>
        <begin position="110"/>
        <end position="135"/>
    </location>
</feature>
<proteinExistence type="predicted"/>
<feature type="compositionally biased region" description="Low complexity" evidence="3">
    <location>
        <begin position="9"/>
        <end position="29"/>
    </location>
</feature>
<dbReference type="PANTHER" id="PTHR43343:SF3">
    <property type="entry name" value="PROTEASE DO-LIKE 8, CHLOROPLASTIC"/>
    <property type="match status" value="1"/>
</dbReference>
<dbReference type="RefSeq" id="WP_343922405.1">
    <property type="nucleotide sequence ID" value="NZ_BAAAKW010000005.1"/>
</dbReference>
<feature type="compositionally biased region" description="Polar residues" evidence="3">
    <location>
        <begin position="34"/>
        <end position="49"/>
    </location>
</feature>
<dbReference type="SUPFAM" id="SSF50494">
    <property type="entry name" value="Trypsin-like serine proteases"/>
    <property type="match status" value="1"/>
</dbReference>
<dbReference type="Pfam" id="PF13180">
    <property type="entry name" value="PDZ_2"/>
    <property type="match status" value="1"/>
</dbReference>
<evidence type="ECO:0000256" key="4">
    <source>
        <dbReference type="SAM" id="Phobius"/>
    </source>
</evidence>
<dbReference type="PANTHER" id="PTHR43343">
    <property type="entry name" value="PEPTIDASE S12"/>
    <property type="match status" value="1"/>
</dbReference>
<feature type="region of interest" description="Disordered" evidence="3">
    <location>
        <begin position="86"/>
        <end position="106"/>
    </location>
</feature>
<accession>A0ABN1VDF9</accession>
<dbReference type="InterPro" id="IPR001478">
    <property type="entry name" value="PDZ"/>
</dbReference>
<sequence>MTEVPQEPTPATTPGENTTPTTPDNTARPGSEATPVNETTPPASETSPVANEPAPANEPNLANEATPAYDPAAVATIPAAPQGASFGPAATADADTGHAKPEKRKSSMTLGLVAGFAIVALLGGASGAGVALWAVGNQATSAVSGAANPTSITVNDPGNATLVTSVVAKAAPAIVTINVSGQTSGGSGSGVIISADGNVITNAHVVTLDGKVADPTVTVTTSDGRLLSATVVGFDPISDIAVIHIDDAADMPFVDIADSSELNVGDTTVAIGAPLGLSGTVTSGIVSALNRSITIASSALPKDPEASTDAPNDPQAPDLWNFDLFGENGGSSGQSSANQASVALSVIQTDAAINPGNSGGALLNSDGELIGINVAIASSGGTAGSIGVGFAIPANLASRVANEILENGSATHGLLGASVADVTDDPAQSKAKVVGASIVDVSSGGAAADAGLKVGDIVTGFDGLPITNKTDLTAQVRAHSAGETTSITYVRDGKGYTVDVTLGSLQ</sequence>
<keyword evidence="4" id="KW-1133">Transmembrane helix</keyword>
<keyword evidence="1" id="KW-0645">Protease</keyword>
<name>A0ABN1VDF9_9MICO</name>
<evidence type="ECO:0000313" key="6">
    <source>
        <dbReference type="EMBL" id="GAA1206634.1"/>
    </source>
</evidence>
<evidence type="ECO:0000256" key="3">
    <source>
        <dbReference type="SAM" id="MobiDB-lite"/>
    </source>
</evidence>
<feature type="region of interest" description="Disordered" evidence="3">
    <location>
        <begin position="1"/>
        <end position="64"/>
    </location>
</feature>
<keyword evidence="4" id="KW-0472">Membrane</keyword>
<evidence type="ECO:0000256" key="2">
    <source>
        <dbReference type="ARBA" id="ARBA00022801"/>
    </source>
</evidence>
<evidence type="ECO:0000256" key="1">
    <source>
        <dbReference type="ARBA" id="ARBA00022670"/>
    </source>
</evidence>
<dbReference type="Pfam" id="PF13365">
    <property type="entry name" value="Trypsin_2"/>
    <property type="match status" value="1"/>
</dbReference>